<feature type="region of interest" description="Disordered" evidence="2">
    <location>
        <begin position="74"/>
        <end position="101"/>
    </location>
</feature>
<feature type="coiled-coil region" evidence="1">
    <location>
        <begin position="426"/>
        <end position="460"/>
    </location>
</feature>
<evidence type="ECO:0000313" key="4">
    <source>
        <dbReference type="Proteomes" id="UP000009168"/>
    </source>
</evidence>
<keyword evidence="4" id="KW-1185">Reference proteome</keyword>
<feature type="region of interest" description="Disordered" evidence="2">
    <location>
        <begin position="900"/>
        <end position="970"/>
    </location>
</feature>
<sequence>MMKVELTDKKSILTRQDNGNPFQTLGKEQIPSFYGKKQKKELDLSSEIDKILGGVKTARTGINFVRQDSNQLKRNNSFENQTNFPQIKMQSTSPKRENSHHLVSAEKGVVYKFKQKDLSPKSKKITIEKSQQNMIQDEQQEERFQQQTKQKKQQTDNNQNSEMIKRVTNLSNVIYILGNYSNNLLEILEHHDDKEKYTLELIKKMKSKEFLSSQKERVVNIKRLYERFFIETLIKDGPSKEVNKEIAQIIGQEIQTIIEYYDQYINNQEEQLKKFNTFQDKEIILITDFQEALKVLMDTYNYYFKELEVFGKSKQDYNVYIKSLYQFKSILKTDPRNDKVCKLFEDLEDLLKSNYEKIDNALIKIGKLNKENEELTKICQDLQEQRSQFLHKMLTIQTDKQGAESNEQDQKRNSISSQNSNIRILEDYYTQTIENLKQENKRLNEQIQKQSKKIQLYNNMFKDNNNNASQNVNNGMLNSANLNQKDKIEMGTNAHNNSGVLNKNNQQDDIKNKIKQYYTADKQIQCTFVVEKNPVLKKENDITHIIIQPIIYLKSATVQSKEWTLMVTNAVFSDKFLSDIMDENDLRPCIPMNIYVCEWFLKKFGNKDVAESLMKDYLISLKKYGKQNERFKIFCEICGLDELLEQDQDNTSYLYNNTAYAVQIGINRQRFKKTYMRTQETVTILQKIAYLVRMTNKNYYGQNQYLPLYPNILQRCLDLVSNDYSLRIWETIAQEENLYKLDLSALESKFKRIVQQDVIQRTNDPLGVYTGTQQEQEDSYIRFDTLCRCILETMVDQRFFELEGVYSSLKLKSNPRFECLIGFQDFTKIVSKVLPKKSSRWLEVTYREFCQGVTTEKTPLNVAVMRLIPFLVNDDCIKQNFLKIKAPKAIQELVSRTDKFEMTDDSKKDDSKGKQKSITSMNTVKNPSKTGNSIMGNILNKNGQQSSSKTANSTSNNNNNNNNNSNSTTVFDPQIEQQKFKERLTSLYDTVSQLGLLEETYKMMYPLIKQLEKKNQSLLALHTNIKEDFLTLPGSVVKQIKYEQFEEKTKEDMIFAIESSWEKFRKILAFITK</sequence>
<evidence type="ECO:0000256" key="2">
    <source>
        <dbReference type="SAM" id="MobiDB-lite"/>
    </source>
</evidence>
<organism evidence="3 4">
    <name type="scientific">Tetrahymena thermophila (strain SB210)</name>
    <dbReference type="NCBI Taxonomy" id="312017"/>
    <lineage>
        <taxon>Eukaryota</taxon>
        <taxon>Sar</taxon>
        <taxon>Alveolata</taxon>
        <taxon>Ciliophora</taxon>
        <taxon>Intramacronucleata</taxon>
        <taxon>Oligohymenophorea</taxon>
        <taxon>Hymenostomatida</taxon>
        <taxon>Tetrahymenina</taxon>
        <taxon>Tetrahymenidae</taxon>
        <taxon>Tetrahymena</taxon>
    </lineage>
</organism>
<keyword evidence="1" id="KW-0175">Coiled coil</keyword>
<dbReference type="GeneID" id="7845846"/>
<protein>
    <submittedName>
        <fullName evidence="3">Uncharacterized protein</fullName>
    </submittedName>
</protein>
<proteinExistence type="predicted"/>
<dbReference type="OrthoDB" id="325907at2759"/>
<feature type="region of interest" description="Disordered" evidence="2">
    <location>
        <begin position="399"/>
        <end position="418"/>
    </location>
</feature>
<dbReference type="EMBL" id="GG662749">
    <property type="protein sequence ID" value="EAR92327.2"/>
    <property type="molecule type" value="Genomic_DNA"/>
</dbReference>
<dbReference type="KEGG" id="tet:TTHERM_00082270"/>
<evidence type="ECO:0000256" key="1">
    <source>
        <dbReference type="SAM" id="Coils"/>
    </source>
</evidence>
<feature type="compositionally biased region" description="Polar residues" evidence="2">
    <location>
        <begin position="918"/>
        <end position="945"/>
    </location>
</feature>
<feature type="coiled-coil region" evidence="1">
    <location>
        <begin position="358"/>
        <end position="392"/>
    </location>
</feature>
<dbReference type="RefSeq" id="XP_001012572.2">
    <property type="nucleotide sequence ID" value="XM_001012572.2"/>
</dbReference>
<evidence type="ECO:0000313" key="3">
    <source>
        <dbReference type="EMBL" id="EAR92327.2"/>
    </source>
</evidence>
<gene>
    <name evidence="3" type="ORF">TTHERM_00082270</name>
</gene>
<feature type="compositionally biased region" description="Basic and acidic residues" evidence="2">
    <location>
        <begin position="900"/>
        <end position="913"/>
    </location>
</feature>
<accession>Q237C3</accession>
<dbReference type="Proteomes" id="UP000009168">
    <property type="component" value="Unassembled WGS sequence"/>
</dbReference>
<dbReference type="HOGENOM" id="CLU_295878_0_0_1"/>
<dbReference type="AlphaFoldDB" id="Q237C3"/>
<feature type="compositionally biased region" description="Low complexity" evidence="2">
    <location>
        <begin position="946"/>
        <end position="969"/>
    </location>
</feature>
<reference evidence="4" key="1">
    <citation type="journal article" date="2006" name="PLoS Biol.">
        <title>Macronuclear genome sequence of the ciliate Tetrahymena thermophila, a model eukaryote.</title>
        <authorList>
            <person name="Eisen J.A."/>
            <person name="Coyne R.S."/>
            <person name="Wu M."/>
            <person name="Wu D."/>
            <person name="Thiagarajan M."/>
            <person name="Wortman J.R."/>
            <person name="Badger J.H."/>
            <person name="Ren Q."/>
            <person name="Amedeo P."/>
            <person name="Jones K.M."/>
            <person name="Tallon L.J."/>
            <person name="Delcher A.L."/>
            <person name="Salzberg S.L."/>
            <person name="Silva J.C."/>
            <person name="Haas B.J."/>
            <person name="Majoros W.H."/>
            <person name="Farzad M."/>
            <person name="Carlton J.M."/>
            <person name="Smith R.K. Jr."/>
            <person name="Garg J."/>
            <person name="Pearlman R.E."/>
            <person name="Karrer K.M."/>
            <person name="Sun L."/>
            <person name="Manning G."/>
            <person name="Elde N.C."/>
            <person name="Turkewitz A.P."/>
            <person name="Asai D.J."/>
            <person name="Wilkes D.E."/>
            <person name="Wang Y."/>
            <person name="Cai H."/>
            <person name="Collins K."/>
            <person name="Stewart B.A."/>
            <person name="Lee S.R."/>
            <person name="Wilamowska K."/>
            <person name="Weinberg Z."/>
            <person name="Ruzzo W.L."/>
            <person name="Wloga D."/>
            <person name="Gaertig J."/>
            <person name="Frankel J."/>
            <person name="Tsao C.-C."/>
            <person name="Gorovsky M.A."/>
            <person name="Keeling P.J."/>
            <person name="Waller R.F."/>
            <person name="Patron N.J."/>
            <person name="Cherry J.M."/>
            <person name="Stover N.A."/>
            <person name="Krieger C.J."/>
            <person name="del Toro C."/>
            <person name="Ryder H.F."/>
            <person name="Williamson S.C."/>
            <person name="Barbeau R.A."/>
            <person name="Hamilton E.P."/>
            <person name="Orias E."/>
        </authorList>
    </citation>
    <scope>NUCLEOTIDE SEQUENCE [LARGE SCALE GENOMIC DNA]</scope>
    <source>
        <strain evidence="4">SB210</strain>
    </source>
</reference>
<dbReference type="InParanoid" id="Q237C3"/>
<name>Q237C3_TETTS</name>
<feature type="compositionally biased region" description="Polar residues" evidence="2">
    <location>
        <begin position="74"/>
        <end position="93"/>
    </location>
</feature>